<feature type="transmembrane region" description="Helical" evidence="8">
    <location>
        <begin position="362"/>
        <end position="385"/>
    </location>
</feature>
<feature type="transmembrane region" description="Helical" evidence="8">
    <location>
        <begin position="191"/>
        <end position="214"/>
    </location>
</feature>
<comment type="subcellular location">
    <subcellularLocation>
        <location evidence="1">Cell membrane</location>
        <topology evidence="1">Multi-pass membrane protein</topology>
    </subcellularLocation>
</comment>
<dbReference type="GO" id="GO:0010041">
    <property type="term" value="P:response to iron(III) ion"/>
    <property type="evidence" value="ECO:0007669"/>
    <property type="project" value="TreeGrafter"/>
</dbReference>
<feature type="transmembrane region" description="Helical" evidence="8">
    <location>
        <begin position="121"/>
        <end position="138"/>
    </location>
</feature>
<evidence type="ECO:0000256" key="3">
    <source>
        <dbReference type="ARBA" id="ARBA00022676"/>
    </source>
</evidence>
<keyword evidence="6 8" id="KW-1133">Transmembrane helix</keyword>
<dbReference type="Proteomes" id="UP000002297">
    <property type="component" value="Chromosome"/>
</dbReference>
<feature type="transmembrane region" description="Helical" evidence="8">
    <location>
        <begin position="70"/>
        <end position="88"/>
    </location>
</feature>
<dbReference type="Pfam" id="PF13231">
    <property type="entry name" value="PMT_2"/>
    <property type="match status" value="1"/>
</dbReference>
<evidence type="ECO:0000256" key="1">
    <source>
        <dbReference type="ARBA" id="ARBA00004651"/>
    </source>
</evidence>
<dbReference type="HOGENOM" id="CLU_036997_0_0_10"/>
<dbReference type="GO" id="GO:0016763">
    <property type="term" value="F:pentosyltransferase activity"/>
    <property type="evidence" value="ECO:0007669"/>
    <property type="project" value="TreeGrafter"/>
</dbReference>
<dbReference type="InterPro" id="IPR050297">
    <property type="entry name" value="LipidA_mod_glycosyltrf_83"/>
</dbReference>
<feature type="transmembrane region" description="Helical" evidence="8">
    <location>
        <begin position="145"/>
        <end position="161"/>
    </location>
</feature>
<keyword evidence="7 8" id="KW-0472">Membrane</keyword>
<dbReference type="PANTHER" id="PTHR33908">
    <property type="entry name" value="MANNOSYLTRANSFERASE YKCB-RELATED"/>
    <property type="match status" value="1"/>
</dbReference>
<feature type="transmembrane region" description="Helical" evidence="8">
    <location>
        <begin position="331"/>
        <end position="356"/>
    </location>
</feature>
<accession>A3UB54</accession>
<keyword evidence="11" id="KW-1185">Reference proteome</keyword>
<proteinExistence type="predicted"/>
<evidence type="ECO:0000313" key="10">
    <source>
        <dbReference type="EMBL" id="EAP87040.1"/>
    </source>
</evidence>
<evidence type="ECO:0000256" key="4">
    <source>
        <dbReference type="ARBA" id="ARBA00022679"/>
    </source>
</evidence>
<dbReference type="GO" id="GO:0005886">
    <property type="term" value="C:plasma membrane"/>
    <property type="evidence" value="ECO:0007669"/>
    <property type="project" value="UniProtKB-SubCell"/>
</dbReference>
<evidence type="ECO:0000256" key="7">
    <source>
        <dbReference type="ARBA" id="ARBA00023136"/>
    </source>
</evidence>
<dbReference type="PANTHER" id="PTHR33908:SF3">
    <property type="entry name" value="UNDECAPRENYL PHOSPHATE-ALPHA-4-AMINO-4-DEOXY-L-ARABINOSE ARABINOSYL TRANSFERASE"/>
    <property type="match status" value="1"/>
</dbReference>
<evidence type="ECO:0000256" key="6">
    <source>
        <dbReference type="ARBA" id="ARBA00022989"/>
    </source>
</evidence>
<evidence type="ECO:0000259" key="9">
    <source>
        <dbReference type="Pfam" id="PF13231"/>
    </source>
</evidence>
<dbReference type="STRING" id="216432.CA2559_13408"/>
<feature type="domain" description="Glycosyltransferase RgtA/B/C/D-like" evidence="9">
    <location>
        <begin position="45"/>
        <end position="202"/>
    </location>
</feature>
<feature type="transmembrane region" description="Helical" evidence="8">
    <location>
        <begin position="299"/>
        <end position="319"/>
    </location>
</feature>
<evidence type="ECO:0000313" key="11">
    <source>
        <dbReference type="Proteomes" id="UP000002297"/>
    </source>
</evidence>
<feature type="transmembrane region" description="Helical" evidence="8">
    <location>
        <begin position="97"/>
        <end position="115"/>
    </location>
</feature>
<organism evidence="10 11">
    <name type="scientific">Croceibacter atlanticus (strain ATCC BAA-628 / JCM 21780 / CIP 108009 / IAM 15332 / KCTC 12090 / HTCC2559)</name>
    <dbReference type="NCBI Taxonomy" id="216432"/>
    <lineage>
        <taxon>Bacteria</taxon>
        <taxon>Pseudomonadati</taxon>
        <taxon>Bacteroidota</taxon>
        <taxon>Flavobacteriia</taxon>
        <taxon>Flavobacteriales</taxon>
        <taxon>Flavobacteriaceae</taxon>
        <taxon>Croceibacter</taxon>
    </lineage>
</organism>
<dbReference type="eggNOG" id="COG1807">
    <property type="taxonomic scope" value="Bacteria"/>
</dbReference>
<dbReference type="CAZy" id="GT83">
    <property type="family name" value="Glycosyltransferase Family 83"/>
</dbReference>
<dbReference type="EMBL" id="CP002046">
    <property type="protein sequence ID" value="EAP87040.1"/>
    <property type="molecule type" value="Genomic_DNA"/>
</dbReference>
<keyword evidence="2" id="KW-1003">Cell membrane</keyword>
<evidence type="ECO:0000256" key="5">
    <source>
        <dbReference type="ARBA" id="ARBA00022692"/>
    </source>
</evidence>
<gene>
    <name evidence="10" type="ordered locus">CA2559_13408</name>
</gene>
<keyword evidence="5 8" id="KW-0812">Transmembrane</keyword>
<feature type="transmembrane region" description="Helical" evidence="8">
    <location>
        <begin position="240"/>
        <end position="262"/>
    </location>
</feature>
<dbReference type="InterPro" id="IPR038731">
    <property type="entry name" value="RgtA/B/C-like"/>
</dbReference>
<reference evidence="10 11" key="1">
    <citation type="journal article" date="2010" name="J. Bacteriol.">
        <title>The complete genome sequence of Croceibacter atlanticus HTCC2559T.</title>
        <authorList>
            <person name="Oh H.M."/>
            <person name="Kang I."/>
            <person name="Ferriera S."/>
            <person name="Giovannoni S.J."/>
            <person name="Cho J.C."/>
        </authorList>
    </citation>
    <scope>NUCLEOTIDE SEQUENCE [LARGE SCALE GENOMIC DNA]</scope>
    <source>
        <strain evidence="11">ATCC BAA-628 / HTCC2559 / KCTC 12090</strain>
    </source>
</reference>
<dbReference type="KEGG" id="cat:CA2559_13408"/>
<dbReference type="AlphaFoldDB" id="A3UB54"/>
<name>A3UB54_CROAH</name>
<feature type="transmembrane region" description="Helical" evidence="8">
    <location>
        <begin position="167"/>
        <end position="184"/>
    </location>
</feature>
<feature type="transmembrane region" description="Helical" evidence="8">
    <location>
        <begin position="274"/>
        <end position="293"/>
    </location>
</feature>
<dbReference type="GO" id="GO:0009103">
    <property type="term" value="P:lipopolysaccharide biosynthetic process"/>
    <property type="evidence" value="ECO:0007669"/>
    <property type="project" value="UniProtKB-ARBA"/>
</dbReference>
<protein>
    <submittedName>
        <fullName evidence="10">Putative glycosyltransferase</fullName>
    </submittedName>
</protein>
<keyword evidence="4 10" id="KW-0808">Transferase</keyword>
<evidence type="ECO:0000256" key="2">
    <source>
        <dbReference type="ARBA" id="ARBA00022475"/>
    </source>
</evidence>
<sequence length="526" mass="60739">MVFFVHLDVLYVNIMEARNFLSARDMLRENNWLLTTMNALPRYEKPPLPTWLTAISGAIFGLKNVAALRLPSALASLLLVLVSYNFILKLTKLRTQAFITSLILATSFYIVFSGRQGTWDIYTHSFMMVAIYALYSYLLSEKFNLKYALLAGIFIGFSALSKGPVSMYGLLLPFLISYGVVYKFKLKKNLAIGLVVVLVLAIGISMSWYIYIIINDAETLLEIANKETNAWSHKNIRPFYYYWSFFTQSGLWTIPAFISLLYPYLKYRVSNLKAYQFTLLWTVFSVVLLSVIPEKKSRYLLPVLIPLAFNCSFYIQYLFKNFKTSKSRYEVLPVYINYTIIGCVGLLFPVLGIVIIDDLSGYWFWFLLASLSLVGVSIFLLRALYKREIKTVFYLSIVFILCITTFGLPLATALSVNTNMRLPETVQPGIEQRQLPVYVFNNEMVEILWSYGENIPVVYHEGMINLPTETKFIIISPFECNEELYAFFENYNLEQIDYIDLNTMQSNQRHYNKRFIANVFKATLSN</sequence>
<feature type="transmembrane region" description="Helical" evidence="8">
    <location>
        <begin position="392"/>
        <end position="414"/>
    </location>
</feature>
<evidence type="ECO:0000256" key="8">
    <source>
        <dbReference type="SAM" id="Phobius"/>
    </source>
</evidence>
<keyword evidence="3" id="KW-0328">Glycosyltransferase</keyword>